<dbReference type="AlphaFoldDB" id="A0A7H1MYI4"/>
<gene>
    <name evidence="1" type="ORF">HQ394_02995</name>
</gene>
<dbReference type="InterPro" id="IPR008023">
    <property type="entry name" value="DUF748"/>
</dbReference>
<accession>A0A7H1MYI4</accession>
<dbReference type="Pfam" id="PF05359">
    <property type="entry name" value="DUF748"/>
    <property type="match status" value="1"/>
</dbReference>
<evidence type="ECO:0000313" key="1">
    <source>
        <dbReference type="EMBL" id="QNT68520.1"/>
    </source>
</evidence>
<dbReference type="KEGG" id="dvn:HQ394_02995"/>
<dbReference type="Gene3D" id="3.30.1330.60">
    <property type="entry name" value="OmpA-like domain"/>
    <property type="match status" value="1"/>
</dbReference>
<keyword evidence="2" id="KW-1185">Reference proteome</keyword>
<dbReference type="EMBL" id="CP053923">
    <property type="protein sequence ID" value="QNT68520.1"/>
    <property type="molecule type" value="Genomic_DNA"/>
</dbReference>
<organism evidence="1 2">
    <name type="scientific">Defluviicoccus vanus</name>
    <dbReference type="NCBI Taxonomy" id="111831"/>
    <lineage>
        <taxon>Bacteria</taxon>
        <taxon>Pseudomonadati</taxon>
        <taxon>Pseudomonadota</taxon>
        <taxon>Alphaproteobacteria</taxon>
        <taxon>Rhodospirillales</taxon>
        <taxon>Rhodospirillaceae</taxon>
        <taxon>Defluviicoccus</taxon>
    </lineage>
</organism>
<dbReference type="Proteomes" id="UP000516369">
    <property type="component" value="Chromosome"/>
</dbReference>
<sequence>MGGDPAAEQVAKAAEEVVQRATKEKAPLRIGHLRVEDSAHVNFEDDVLRPPARFALKIEAFDMGELNSERPQGKTDLFLRARLNEFTQIEAQGWASPLAPKPDFALSTSVKYLQLPQLSPYTAQAIGLNIDSGRLQIKADATAQQGELQGVINLVANSLALTPASAEIAGQAEKTIGVPINTALNLLEDSEGKITLSLPLSGNLASPSFDFGDVITLAMTNVVKGAVLAPFKMALLPLNLLVDAASGSAPKLAPITFDANTITPDAQGKTILASLAKLLQEEEKLTVQVCGRTTLQDRTAALAKQALPPESDPIYPVAVADLRAGLGQLAQSRTTAVRQALDEQYGIRRGRVLECRSYFDDQDNGPPRVEIKF</sequence>
<name>A0A7H1MYI4_9PROT</name>
<proteinExistence type="predicted"/>
<dbReference type="InterPro" id="IPR036737">
    <property type="entry name" value="OmpA-like_sf"/>
</dbReference>
<reference evidence="1 2" key="1">
    <citation type="submission" date="2020-05" db="EMBL/GenBank/DDBJ databases">
        <title>Complete closed genome sequence of Defluviicoccus vanus.</title>
        <authorList>
            <person name="Bessarab I."/>
            <person name="Arumugam K."/>
            <person name="Maszenan A.M."/>
            <person name="Seviour R.J."/>
            <person name="Williams R.B."/>
        </authorList>
    </citation>
    <scope>NUCLEOTIDE SEQUENCE [LARGE SCALE GENOMIC DNA]</scope>
    <source>
        <strain evidence="1 2">Ben 114</strain>
    </source>
</reference>
<protein>
    <submittedName>
        <fullName evidence="1">DUF748 domain-containing protein</fullName>
    </submittedName>
</protein>
<dbReference type="RefSeq" id="WP_190261958.1">
    <property type="nucleotide sequence ID" value="NZ_CP053923.1"/>
</dbReference>
<evidence type="ECO:0000313" key="2">
    <source>
        <dbReference type="Proteomes" id="UP000516369"/>
    </source>
</evidence>